<proteinExistence type="predicted"/>
<dbReference type="Proteomes" id="UP001500064">
    <property type="component" value="Unassembled WGS sequence"/>
</dbReference>
<name>A0ABN2F2C6_9ACTN</name>
<gene>
    <name evidence="1" type="ORF">GCM10009733_020680</name>
</gene>
<evidence type="ECO:0000313" key="2">
    <source>
        <dbReference type="Proteomes" id="UP001500064"/>
    </source>
</evidence>
<protein>
    <submittedName>
        <fullName evidence="1">Uncharacterized protein</fullName>
    </submittedName>
</protein>
<keyword evidence="2" id="KW-1185">Reference proteome</keyword>
<evidence type="ECO:0000313" key="1">
    <source>
        <dbReference type="EMBL" id="GAA1623903.1"/>
    </source>
</evidence>
<dbReference type="EMBL" id="BAAAMU010000011">
    <property type="protein sequence ID" value="GAA1623903.1"/>
    <property type="molecule type" value="Genomic_DNA"/>
</dbReference>
<comment type="caution">
    <text evidence="1">The sequence shown here is derived from an EMBL/GenBank/DDBJ whole genome shotgun (WGS) entry which is preliminary data.</text>
</comment>
<accession>A0ABN2F2C6</accession>
<reference evidence="1 2" key="1">
    <citation type="journal article" date="2019" name="Int. J. Syst. Evol. Microbiol.">
        <title>The Global Catalogue of Microorganisms (GCM) 10K type strain sequencing project: providing services to taxonomists for standard genome sequencing and annotation.</title>
        <authorList>
            <consortium name="The Broad Institute Genomics Platform"/>
            <consortium name="The Broad Institute Genome Sequencing Center for Infectious Disease"/>
            <person name="Wu L."/>
            <person name="Ma J."/>
        </authorList>
    </citation>
    <scope>NUCLEOTIDE SEQUENCE [LARGE SCALE GENOMIC DNA]</scope>
    <source>
        <strain evidence="1 2">JCM 13929</strain>
    </source>
</reference>
<dbReference type="RefSeq" id="WP_346103493.1">
    <property type="nucleotide sequence ID" value="NZ_BAAAMU010000011.1"/>
</dbReference>
<organism evidence="1 2">
    <name type="scientific">Nonomuraea maheshkhaliensis</name>
    <dbReference type="NCBI Taxonomy" id="419590"/>
    <lineage>
        <taxon>Bacteria</taxon>
        <taxon>Bacillati</taxon>
        <taxon>Actinomycetota</taxon>
        <taxon>Actinomycetes</taxon>
        <taxon>Streptosporangiales</taxon>
        <taxon>Streptosporangiaceae</taxon>
        <taxon>Nonomuraea</taxon>
    </lineage>
</organism>
<sequence>MCFLRRPRITEADATQKYGSDTLNTLATTREVIPAWEANGRIYDAQKLEKAAKKLDRAARRRAK</sequence>